<protein>
    <submittedName>
        <fullName evidence="13">Aliphatic sulfonate ABC transporter substrate-binding protein</fullName>
    </submittedName>
</protein>
<evidence type="ECO:0000256" key="10">
    <source>
        <dbReference type="ARBA" id="ARBA00023288"/>
    </source>
</evidence>
<dbReference type="NCBIfam" id="TIGR01728">
    <property type="entry name" value="SsuA_fam"/>
    <property type="match status" value="1"/>
</dbReference>
<evidence type="ECO:0000256" key="3">
    <source>
        <dbReference type="ARBA" id="ARBA00010742"/>
    </source>
</evidence>
<keyword evidence="14" id="KW-1185">Reference proteome</keyword>
<evidence type="ECO:0000313" key="13">
    <source>
        <dbReference type="EMBL" id="RUL51572.1"/>
    </source>
</evidence>
<keyword evidence="5" id="KW-1003">Cell membrane</keyword>
<evidence type="ECO:0000256" key="9">
    <source>
        <dbReference type="ARBA" id="ARBA00023139"/>
    </source>
</evidence>
<keyword evidence="4" id="KW-0813">Transport</keyword>
<accession>A0A432LAT0</accession>
<dbReference type="PROSITE" id="PS51257">
    <property type="entry name" value="PROKAR_LIPOPROTEIN"/>
    <property type="match status" value="1"/>
</dbReference>
<dbReference type="InterPro" id="IPR010067">
    <property type="entry name" value="ABC_SsuA_sub-bd"/>
</dbReference>
<evidence type="ECO:0000256" key="8">
    <source>
        <dbReference type="ARBA" id="ARBA00023136"/>
    </source>
</evidence>
<sequence length="340" mass="36113">MKKNKFLLVALLTLVIGVLAACGNSEKESESSAEKDSATEVRIGYFPNMTHIASIVALEKGFYQEQLGEGITIETKTFSDGSAFMEAMSTNAIDLGTVGPTPALNTFVKNPQHEIIAGAVNGGAVLVVGADSGINSVKDLAGKTVAVPTFGSTQDVGLMKSLQDAGLKVKSSGGDVNTIKQAPADTAALMLKGEIDAAATQEPWGVNIETNANAKLLLDQNEFAWGSESTNTVVTARKEFTSNNPELTKKALKAHKQAIDFINENPEEAIQLFLDHVKGITGKELSKEEVTKAFERLTPTTDINEDVLKEMATISKEAGYITSDNIDGLVNLSYLEAASK</sequence>
<feature type="domain" description="Solute-binding protein family 3/N-terminal" evidence="12">
    <location>
        <begin position="40"/>
        <end position="265"/>
    </location>
</feature>
<feature type="chain" id="PRO_5038686290" evidence="11">
    <location>
        <begin position="21"/>
        <end position="340"/>
    </location>
</feature>
<evidence type="ECO:0000256" key="11">
    <source>
        <dbReference type="SAM" id="SignalP"/>
    </source>
</evidence>
<keyword evidence="9" id="KW-0564">Palmitate</keyword>
<dbReference type="PANTHER" id="PTHR30024">
    <property type="entry name" value="ALIPHATIC SULFONATES-BINDING PROTEIN-RELATED"/>
    <property type="match status" value="1"/>
</dbReference>
<comment type="caution">
    <text evidence="13">The sequence shown here is derived from an EMBL/GenBank/DDBJ whole genome shotgun (WGS) entry which is preliminary data.</text>
</comment>
<dbReference type="GO" id="GO:0005886">
    <property type="term" value="C:plasma membrane"/>
    <property type="evidence" value="ECO:0007669"/>
    <property type="project" value="UniProtKB-SubCell"/>
</dbReference>
<dbReference type="CDD" id="cd13553">
    <property type="entry name" value="PBP2_NrtA_CpmA_like"/>
    <property type="match status" value="1"/>
</dbReference>
<name>A0A432LAT0_9BACI</name>
<organism evidence="13 14">
    <name type="scientific">Lysinibacillus antri</name>
    <dbReference type="NCBI Taxonomy" id="2498145"/>
    <lineage>
        <taxon>Bacteria</taxon>
        <taxon>Bacillati</taxon>
        <taxon>Bacillota</taxon>
        <taxon>Bacilli</taxon>
        <taxon>Bacillales</taxon>
        <taxon>Bacillaceae</taxon>
        <taxon>Lysinibacillus</taxon>
    </lineage>
</organism>
<evidence type="ECO:0000313" key="14">
    <source>
        <dbReference type="Proteomes" id="UP000287910"/>
    </source>
</evidence>
<evidence type="ECO:0000256" key="6">
    <source>
        <dbReference type="ARBA" id="ARBA00022519"/>
    </source>
</evidence>
<dbReference type="InterPro" id="IPR001638">
    <property type="entry name" value="Solute-binding_3/MltF_N"/>
</dbReference>
<reference evidence="13 14" key="1">
    <citation type="submission" date="2018-12" db="EMBL/GenBank/DDBJ databases">
        <title>Lysinibacillus antri sp. nov., isolated from a cave soil.</title>
        <authorList>
            <person name="Narsing Rao M.P."/>
            <person name="Zhang H."/>
            <person name="Dong Z.-Y."/>
            <person name="Niu X.-K."/>
            <person name="Zhang K."/>
            <person name="Fang B.-Z."/>
            <person name="Kang Y.-Q."/>
            <person name="Xiao M."/>
            <person name="Li W.-J."/>
        </authorList>
    </citation>
    <scope>NUCLEOTIDE SEQUENCE [LARGE SCALE GENOMIC DNA]</scope>
    <source>
        <strain evidence="13 14">SYSU K30002</strain>
    </source>
</reference>
<evidence type="ECO:0000256" key="4">
    <source>
        <dbReference type="ARBA" id="ARBA00022448"/>
    </source>
</evidence>
<dbReference type="SUPFAM" id="SSF53850">
    <property type="entry name" value="Periplasmic binding protein-like II"/>
    <property type="match status" value="1"/>
</dbReference>
<dbReference type="PANTHER" id="PTHR30024:SF47">
    <property type="entry name" value="TAURINE-BINDING PERIPLASMIC PROTEIN"/>
    <property type="match status" value="1"/>
</dbReference>
<feature type="signal peptide" evidence="11">
    <location>
        <begin position="1"/>
        <end position="20"/>
    </location>
</feature>
<keyword evidence="8" id="KW-0472">Membrane</keyword>
<comment type="similarity">
    <text evidence="3">Belongs to the bacterial solute-binding protein SsuA/TauA family.</text>
</comment>
<dbReference type="Pfam" id="PF13379">
    <property type="entry name" value="NMT1_2"/>
    <property type="match status" value="1"/>
</dbReference>
<dbReference type="InterPro" id="IPR044527">
    <property type="entry name" value="NrtA/CpmA_ABC-bd_dom"/>
</dbReference>
<dbReference type="GO" id="GO:0042597">
    <property type="term" value="C:periplasmic space"/>
    <property type="evidence" value="ECO:0007669"/>
    <property type="project" value="UniProtKB-SubCell"/>
</dbReference>
<comment type="subcellular location">
    <subcellularLocation>
        <location evidence="2">Cell inner membrane</location>
    </subcellularLocation>
    <subcellularLocation>
        <location evidence="1">Periplasm</location>
    </subcellularLocation>
</comment>
<proteinExistence type="inferred from homology"/>
<keyword evidence="7 11" id="KW-0732">Signal</keyword>
<evidence type="ECO:0000256" key="7">
    <source>
        <dbReference type="ARBA" id="ARBA00022729"/>
    </source>
</evidence>
<keyword evidence="6" id="KW-0997">Cell inner membrane</keyword>
<evidence type="ECO:0000259" key="12">
    <source>
        <dbReference type="SMART" id="SM00062"/>
    </source>
</evidence>
<dbReference type="RefSeq" id="WP_126659395.1">
    <property type="nucleotide sequence ID" value="NZ_RYYR01000015.1"/>
</dbReference>
<dbReference type="SMART" id="SM00062">
    <property type="entry name" value="PBPb"/>
    <property type="match status" value="1"/>
</dbReference>
<evidence type="ECO:0000256" key="5">
    <source>
        <dbReference type="ARBA" id="ARBA00022475"/>
    </source>
</evidence>
<dbReference type="AlphaFoldDB" id="A0A432LAT0"/>
<dbReference type="GO" id="GO:0042626">
    <property type="term" value="F:ATPase-coupled transmembrane transporter activity"/>
    <property type="evidence" value="ECO:0007669"/>
    <property type="project" value="InterPro"/>
</dbReference>
<dbReference type="EMBL" id="RYYR01000015">
    <property type="protein sequence ID" value="RUL51572.1"/>
    <property type="molecule type" value="Genomic_DNA"/>
</dbReference>
<gene>
    <name evidence="13" type="ORF">EK386_11905</name>
</gene>
<keyword evidence="10" id="KW-0449">Lipoprotein</keyword>
<evidence type="ECO:0000256" key="1">
    <source>
        <dbReference type="ARBA" id="ARBA00004418"/>
    </source>
</evidence>
<dbReference type="Proteomes" id="UP000287910">
    <property type="component" value="Unassembled WGS sequence"/>
</dbReference>
<evidence type="ECO:0000256" key="2">
    <source>
        <dbReference type="ARBA" id="ARBA00004533"/>
    </source>
</evidence>
<dbReference type="Gene3D" id="3.40.190.10">
    <property type="entry name" value="Periplasmic binding protein-like II"/>
    <property type="match status" value="2"/>
</dbReference>